<comment type="caution">
    <text evidence="1">The sequence shown here is derived from an EMBL/GenBank/DDBJ whole genome shotgun (WGS) entry which is preliminary data.</text>
</comment>
<dbReference type="GO" id="GO:0032259">
    <property type="term" value="P:methylation"/>
    <property type="evidence" value="ECO:0007669"/>
    <property type="project" value="UniProtKB-KW"/>
</dbReference>
<dbReference type="Gene3D" id="3.40.50.150">
    <property type="entry name" value="Vaccinia Virus protein VP39"/>
    <property type="match status" value="1"/>
</dbReference>
<dbReference type="SUPFAM" id="SSF53335">
    <property type="entry name" value="S-adenosyl-L-methionine-dependent methyltransferases"/>
    <property type="match status" value="1"/>
</dbReference>
<dbReference type="CDD" id="cd02440">
    <property type="entry name" value="AdoMet_MTases"/>
    <property type="match status" value="1"/>
</dbReference>
<gene>
    <name evidence="1" type="ORF">KDM92_18015</name>
</gene>
<keyword evidence="1" id="KW-0808">Transferase</keyword>
<organism evidence="1 2">
    <name type="scientific">Undibacterium baiyunense</name>
    <dbReference type="NCBI Taxonomy" id="2828731"/>
    <lineage>
        <taxon>Bacteria</taxon>
        <taxon>Pseudomonadati</taxon>
        <taxon>Pseudomonadota</taxon>
        <taxon>Betaproteobacteria</taxon>
        <taxon>Burkholderiales</taxon>
        <taxon>Oxalobacteraceae</taxon>
        <taxon>Undibacterium</taxon>
    </lineage>
</organism>
<sequence length="460" mass="51502">MKYQLPSLQSPIHMLLPNNNEIDVDLLSKKIDVIKLRGASNAHITDEGSILSANVDEKEDKSQISESAQTADLIPETFSDRVRLLFSKGISIRRRISLIPVIGSVLIWATSIFKLNSIRHKIALDFDSLRLENQRLQDQIHQNQRVLNDQLLQIENQLRNRHVRIAALESLSLPTRVQGLEAFSQQVNSGNIERDNRIANLVREIRQIGTQSMPISANTISDAKLPRPSEQSNEVVVPGLDGFYLEFEDNFRGTSEDISARLEVYLPYLLQFSNDATATVIDIGCGRGEWLKLLRKNSIQAVGIDMNSAMVDACVEQGLSAQCLDAIHYLRQQPESSLAAITGFHIIEHLPFKVLLSLFDAALRALRPDGVIIFETPNPENLSVGACNFYFDPTHLNPIVPAVAQFMAKQRGFAKAEILRLHPYPDHFKLAEDSELAKRLNAALYGPQDFAVIAWKTNAN</sequence>
<keyword evidence="1" id="KW-0489">Methyltransferase</keyword>
<dbReference type="EMBL" id="JAGSPM010000018">
    <property type="protein sequence ID" value="MBR7748483.1"/>
    <property type="molecule type" value="Genomic_DNA"/>
</dbReference>
<evidence type="ECO:0000313" key="1">
    <source>
        <dbReference type="EMBL" id="MBR7748483.1"/>
    </source>
</evidence>
<keyword evidence="2" id="KW-1185">Reference proteome</keyword>
<dbReference type="InterPro" id="IPR029063">
    <property type="entry name" value="SAM-dependent_MTases_sf"/>
</dbReference>
<dbReference type="AlphaFoldDB" id="A0A941DGF8"/>
<dbReference type="PANTHER" id="PTHR43861">
    <property type="entry name" value="TRANS-ACONITATE 2-METHYLTRANSFERASE-RELATED"/>
    <property type="match status" value="1"/>
</dbReference>
<proteinExistence type="predicted"/>
<dbReference type="Proteomes" id="UP000680158">
    <property type="component" value="Unassembled WGS sequence"/>
</dbReference>
<accession>A0A941DGF8</accession>
<evidence type="ECO:0000313" key="2">
    <source>
        <dbReference type="Proteomes" id="UP000680158"/>
    </source>
</evidence>
<dbReference type="GO" id="GO:0008168">
    <property type="term" value="F:methyltransferase activity"/>
    <property type="evidence" value="ECO:0007669"/>
    <property type="project" value="UniProtKB-KW"/>
</dbReference>
<protein>
    <submittedName>
        <fullName evidence="1">Class I SAM-dependent methyltransferase</fullName>
    </submittedName>
</protein>
<reference evidence="1 2" key="1">
    <citation type="submission" date="2021-04" db="EMBL/GenBank/DDBJ databases">
        <title>novel species isolated from subtropical streams in China.</title>
        <authorList>
            <person name="Lu H."/>
        </authorList>
    </citation>
    <scope>NUCLEOTIDE SEQUENCE [LARGE SCALE GENOMIC DNA]</scope>
    <source>
        <strain evidence="1 2">BYS107W</strain>
    </source>
</reference>
<name>A0A941DGF8_9BURK</name>
<dbReference type="Pfam" id="PF13489">
    <property type="entry name" value="Methyltransf_23"/>
    <property type="match status" value="1"/>
</dbReference>